<evidence type="ECO:0008006" key="4">
    <source>
        <dbReference type="Google" id="ProtNLM"/>
    </source>
</evidence>
<dbReference type="RefSeq" id="WP_260349697.1">
    <property type="nucleotide sequence ID" value="NZ_NTHN02000033.1"/>
</dbReference>
<name>A0ABT2KQU6_9RHOB</name>
<sequence length="167" mass="18604">MSRILPYVAALAAALFICMGYYAVRVLWPGAGGQAPFDVRVLGYTAGEAQRYLMALSGEARSVYLLEMRWLGLGFRVVFGLTLLIGTWVLSQGRAWWRRGIFLLLALAWIGADAAENLLVNEMLLRGPVALDHALVDWSSLFTRLKFVLLAVCAVGLFGLWRQGRRR</sequence>
<keyword evidence="3" id="KW-1185">Reference proteome</keyword>
<gene>
    <name evidence="2" type="ORF">CLG85_016805</name>
</gene>
<feature type="transmembrane region" description="Helical" evidence="1">
    <location>
        <begin position="102"/>
        <end position="121"/>
    </location>
</feature>
<keyword evidence="1" id="KW-0472">Membrane</keyword>
<dbReference type="Proteomes" id="UP000217448">
    <property type="component" value="Unassembled WGS sequence"/>
</dbReference>
<comment type="caution">
    <text evidence="2">The sequence shown here is derived from an EMBL/GenBank/DDBJ whole genome shotgun (WGS) entry which is preliminary data.</text>
</comment>
<accession>A0ABT2KQU6</accession>
<feature type="transmembrane region" description="Helical" evidence="1">
    <location>
        <begin position="141"/>
        <end position="161"/>
    </location>
</feature>
<keyword evidence="1" id="KW-0812">Transmembrane</keyword>
<evidence type="ECO:0000256" key="1">
    <source>
        <dbReference type="SAM" id="Phobius"/>
    </source>
</evidence>
<keyword evidence="1" id="KW-1133">Transmembrane helix</keyword>
<feature type="transmembrane region" description="Helical" evidence="1">
    <location>
        <begin position="7"/>
        <end position="24"/>
    </location>
</feature>
<protein>
    <recommendedName>
        <fullName evidence="4">DUF1772 domain-containing protein</fullName>
    </recommendedName>
</protein>
<dbReference type="EMBL" id="NTHN02000033">
    <property type="protein sequence ID" value="MCT4371887.1"/>
    <property type="molecule type" value="Genomic_DNA"/>
</dbReference>
<feature type="transmembrane region" description="Helical" evidence="1">
    <location>
        <begin position="70"/>
        <end position="90"/>
    </location>
</feature>
<evidence type="ECO:0000313" key="3">
    <source>
        <dbReference type="Proteomes" id="UP000217448"/>
    </source>
</evidence>
<proteinExistence type="predicted"/>
<reference evidence="3" key="1">
    <citation type="submission" date="2023-07" db="EMBL/GenBank/DDBJ databases">
        <title>Yangia mangrovi SAOS 153D genome.</title>
        <authorList>
            <person name="Verma A."/>
            <person name="Pal Y."/>
            <person name="Sundharam S."/>
            <person name="Bisht B."/>
            <person name="Srinivasan K."/>
        </authorList>
    </citation>
    <scope>NUCLEOTIDE SEQUENCE [LARGE SCALE GENOMIC DNA]</scope>
    <source>
        <strain evidence="3">SAOS 153D</strain>
    </source>
</reference>
<organism evidence="2 3">
    <name type="scientific">Alloyangia mangrovi</name>
    <dbReference type="NCBI Taxonomy" id="1779329"/>
    <lineage>
        <taxon>Bacteria</taxon>
        <taxon>Pseudomonadati</taxon>
        <taxon>Pseudomonadota</taxon>
        <taxon>Alphaproteobacteria</taxon>
        <taxon>Rhodobacterales</taxon>
        <taxon>Roseobacteraceae</taxon>
        <taxon>Alloyangia</taxon>
    </lineage>
</organism>
<evidence type="ECO:0000313" key="2">
    <source>
        <dbReference type="EMBL" id="MCT4371887.1"/>
    </source>
</evidence>